<evidence type="ECO:0000259" key="1">
    <source>
        <dbReference type="Pfam" id="PF00582"/>
    </source>
</evidence>
<dbReference type="CDD" id="cd00293">
    <property type="entry name" value="USP-like"/>
    <property type="match status" value="1"/>
</dbReference>
<evidence type="ECO:0000313" key="2">
    <source>
        <dbReference type="EMBL" id="QCQ20751.1"/>
    </source>
</evidence>
<dbReference type="InterPro" id="IPR006016">
    <property type="entry name" value="UspA"/>
</dbReference>
<dbReference type="EMBL" id="CP040098">
    <property type="protein sequence ID" value="QCQ20751.1"/>
    <property type="molecule type" value="Genomic_DNA"/>
</dbReference>
<dbReference type="Gene3D" id="3.40.50.620">
    <property type="entry name" value="HUPs"/>
    <property type="match status" value="1"/>
</dbReference>
<reference evidence="2 3" key="2">
    <citation type="submission" date="2019-05" db="EMBL/GenBank/DDBJ databases">
        <authorList>
            <person name="Suflita J.M."/>
            <person name="Marks C.R."/>
        </authorList>
    </citation>
    <scope>NUCLEOTIDE SEQUENCE [LARGE SCALE GENOMIC DNA]</scope>
    <source>
        <strain evidence="2 3">ALDC</strain>
    </source>
</reference>
<dbReference type="KEGG" id="dax:FDQ92_00145"/>
<evidence type="ECO:0000313" key="3">
    <source>
        <dbReference type="Proteomes" id="UP000298602"/>
    </source>
</evidence>
<dbReference type="RefSeq" id="WP_137422721.1">
    <property type="nucleotide sequence ID" value="NZ_CP040098.1"/>
</dbReference>
<reference evidence="2 3" key="1">
    <citation type="submission" date="2019-05" db="EMBL/GenBank/DDBJ databases">
        <title>The Complete Genome Sequence of the n-alkane-degrading Desulfoglaeba alkanexedens ALDC reveals multiple alkylsuccinate synthase gene clusters.</title>
        <authorList>
            <person name="Callaghan A.V."/>
            <person name="Davidova I.A."/>
            <person name="Duncan K.E."/>
            <person name="Morris B."/>
            <person name="McInerney M.J."/>
        </authorList>
    </citation>
    <scope>NUCLEOTIDE SEQUENCE [LARGE SCALE GENOMIC DNA]</scope>
    <source>
        <strain evidence="2 3">ALDC</strain>
    </source>
</reference>
<gene>
    <name evidence="2" type="ORF">FDQ92_00145</name>
</gene>
<sequence>MENILIALDDRPGSLKTVHYVSRLLMGSRHVEIILFHVLPTTSPNLLKKEEVQRIQELQEEQPHLSGYFWKEDDENSMRETFRQARQILAEGGFDLERVRTHFGVESAEVAQVILEQARAFNCSTIVVGRRGLSRVKEFFLGSVSKSLVGFAKNRTVWVVDA</sequence>
<feature type="domain" description="UspA" evidence="1">
    <location>
        <begin position="2"/>
        <end position="153"/>
    </location>
</feature>
<keyword evidence="3" id="KW-1185">Reference proteome</keyword>
<name>A0A4V1ER84_9BACT</name>
<organism evidence="2 3">
    <name type="scientific">Desulfoglaeba alkanexedens ALDC</name>
    <dbReference type="NCBI Taxonomy" id="980445"/>
    <lineage>
        <taxon>Bacteria</taxon>
        <taxon>Pseudomonadati</taxon>
        <taxon>Thermodesulfobacteriota</taxon>
        <taxon>Syntrophobacteria</taxon>
        <taxon>Syntrophobacterales</taxon>
        <taxon>Syntrophobacteraceae</taxon>
        <taxon>Desulfoglaeba</taxon>
    </lineage>
</organism>
<protein>
    <submittedName>
        <fullName evidence="2">Universal stress protein</fullName>
    </submittedName>
</protein>
<dbReference type="Proteomes" id="UP000298602">
    <property type="component" value="Chromosome"/>
</dbReference>
<accession>A0A4V1ER84</accession>
<proteinExistence type="predicted"/>
<dbReference type="PANTHER" id="PTHR31964:SF113">
    <property type="entry name" value="USPA DOMAIN-CONTAINING PROTEIN"/>
    <property type="match status" value="1"/>
</dbReference>
<dbReference type="Pfam" id="PF00582">
    <property type="entry name" value="Usp"/>
    <property type="match status" value="1"/>
</dbReference>
<dbReference type="PANTHER" id="PTHR31964">
    <property type="entry name" value="ADENINE NUCLEOTIDE ALPHA HYDROLASES-LIKE SUPERFAMILY PROTEIN"/>
    <property type="match status" value="1"/>
</dbReference>
<dbReference type="InterPro" id="IPR014729">
    <property type="entry name" value="Rossmann-like_a/b/a_fold"/>
</dbReference>
<dbReference type="AlphaFoldDB" id="A0A4V1ER84"/>
<dbReference type="SUPFAM" id="SSF52402">
    <property type="entry name" value="Adenine nucleotide alpha hydrolases-like"/>
    <property type="match status" value="1"/>
</dbReference>
<dbReference type="OrthoDB" id="5420527at2"/>